<dbReference type="KEGG" id="aagg:ETAA8_68140"/>
<sequence>MDRLITLSQFLQSPDDFPWNEAIYLPANKPWSLNSTLAVWSADDYEEGEEPDIARTNCLRYALGVSSGQDIVANAKQQKPVLTLDELLDAFMFFYKHDAFISIK</sequence>
<gene>
    <name evidence="2" type="ORF">ETAA8_68140</name>
</gene>
<dbReference type="InterPro" id="IPR056133">
    <property type="entry name" value="DUF7716"/>
</dbReference>
<name>A0A517YN64_9BACT</name>
<dbReference type="Pfam" id="PF24832">
    <property type="entry name" value="DUF7716"/>
    <property type="match status" value="1"/>
</dbReference>
<feature type="domain" description="DUF7716" evidence="1">
    <location>
        <begin position="4"/>
        <end position="103"/>
    </location>
</feature>
<protein>
    <recommendedName>
        <fullName evidence="1">DUF7716 domain-containing protein</fullName>
    </recommendedName>
</protein>
<evidence type="ECO:0000313" key="3">
    <source>
        <dbReference type="Proteomes" id="UP000315017"/>
    </source>
</evidence>
<accession>A0A517YN64</accession>
<dbReference type="AlphaFoldDB" id="A0A517YN64"/>
<keyword evidence="3" id="KW-1185">Reference proteome</keyword>
<dbReference type="EMBL" id="CP036274">
    <property type="protein sequence ID" value="QDU31654.1"/>
    <property type="molecule type" value="Genomic_DNA"/>
</dbReference>
<organism evidence="2 3">
    <name type="scientific">Anatilimnocola aggregata</name>
    <dbReference type="NCBI Taxonomy" id="2528021"/>
    <lineage>
        <taxon>Bacteria</taxon>
        <taxon>Pseudomonadati</taxon>
        <taxon>Planctomycetota</taxon>
        <taxon>Planctomycetia</taxon>
        <taxon>Pirellulales</taxon>
        <taxon>Pirellulaceae</taxon>
        <taxon>Anatilimnocola</taxon>
    </lineage>
</organism>
<reference evidence="2 3" key="1">
    <citation type="submission" date="2019-02" db="EMBL/GenBank/DDBJ databases">
        <title>Deep-cultivation of Planctomycetes and their phenomic and genomic characterization uncovers novel biology.</title>
        <authorList>
            <person name="Wiegand S."/>
            <person name="Jogler M."/>
            <person name="Boedeker C."/>
            <person name="Pinto D."/>
            <person name="Vollmers J."/>
            <person name="Rivas-Marin E."/>
            <person name="Kohn T."/>
            <person name="Peeters S.H."/>
            <person name="Heuer A."/>
            <person name="Rast P."/>
            <person name="Oberbeckmann S."/>
            <person name="Bunk B."/>
            <person name="Jeske O."/>
            <person name="Meyerdierks A."/>
            <person name="Storesund J.E."/>
            <person name="Kallscheuer N."/>
            <person name="Luecker S."/>
            <person name="Lage O.M."/>
            <person name="Pohl T."/>
            <person name="Merkel B.J."/>
            <person name="Hornburger P."/>
            <person name="Mueller R.-W."/>
            <person name="Bruemmer F."/>
            <person name="Labrenz M."/>
            <person name="Spormann A.M."/>
            <person name="Op den Camp H."/>
            <person name="Overmann J."/>
            <person name="Amann R."/>
            <person name="Jetten M.S.M."/>
            <person name="Mascher T."/>
            <person name="Medema M.H."/>
            <person name="Devos D.P."/>
            <person name="Kaster A.-K."/>
            <person name="Ovreas L."/>
            <person name="Rohde M."/>
            <person name="Galperin M.Y."/>
            <person name="Jogler C."/>
        </authorList>
    </citation>
    <scope>NUCLEOTIDE SEQUENCE [LARGE SCALE GENOMIC DNA]</scope>
    <source>
        <strain evidence="2 3">ETA_A8</strain>
    </source>
</reference>
<evidence type="ECO:0000313" key="2">
    <source>
        <dbReference type="EMBL" id="QDU31654.1"/>
    </source>
</evidence>
<dbReference type="Proteomes" id="UP000315017">
    <property type="component" value="Chromosome"/>
</dbReference>
<evidence type="ECO:0000259" key="1">
    <source>
        <dbReference type="Pfam" id="PF24832"/>
    </source>
</evidence>
<proteinExistence type="predicted"/>